<sequence length="459" mass="53939">MGEERKSLIEWILTPFIILSCFFQSVLEKNGKTKCRNSYLIQSSIQIIYCICLSFSSGIVLSIIGTLGIALRYDMGTIGRYTVFWIPLFTAILLIWVVILNYKNPNFSLSYSLYSIYWLSLNMKFKIRFWESLISIFIMPIILVIIMIMLLSNYRVPIQETYVILVIAFICCFFISILIYSESTKDELKRLARQFIVWLLIFIGFMWLTIYQVNQYVIQGKTQENIISISGTVLGLALTMTAIIDKTRNFYSKAHEMYKEEIKNSFKIGQERFSIDKVLKFKDENKKELYESYNIIIQWWKTGKKLKVIQVFLMLIITLIIFYIVNKNESIITDFFESFLYSLNKIWVGFFHGDEDISNNVLLLIIIGGFLIKFLLDLITNFKDSTLYIRIIYIYIVLGLLLMWVVILGIIFESIFEIIVKWIAIPIYVMLGVLTILEKIEKRKFHNKVEDKNTIDSKK</sequence>
<evidence type="ECO:0000256" key="1">
    <source>
        <dbReference type="SAM" id="Phobius"/>
    </source>
</evidence>
<reference evidence="2 3" key="1">
    <citation type="submission" date="2024-04" db="EMBL/GenBank/DDBJ databases">
        <title>Isolation and characterization of novel acetogenic strains of the genera Terrisporobacter and Acetoanaerobium.</title>
        <authorList>
            <person name="Boeer T."/>
            <person name="Schueler M.A."/>
            <person name="Lueschen A."/>
            <person name="Eysell L."/>
            <person name="Droege J."/>
            <person name="Heinemann M."/>
            <person name="Engelhardt L."/>
            <person name="Basen M."/>
            <person name="Daniel R."/>
        </authorList>
    </citation>
    <scope>NUCLEOTIDE SEQUENCE [LARGE SCALE GENOMIC DNA]</scope>
    <source>
        <strain evidence="2 3">ELB</strain>
    </source>
</reference>
<feature type="transmembrane region" description="Helical" evidence="1">
    <location>
        <begin position="162"/>
        <end position="183"/>
    </location>
</feature>
<accession>A0ABZ3FF16</accession>
<organism evidence="2 3">
    <name type="scientific">Terrisporobacter petrolearius</name>
    <dbReference type="NCBI Taxonomy" id="1460447"/>
    <lineage>
        <taxon>Bacteria</taxon>
        <taxon>Bacillati</taxon>
        <taxon>Bacillota</taxon>
        <taxon>Clostridia</taxon>
        <taxon>Peptostreptococcales</taxon>
        <taxon>Peptostreptococcaceae</taxon>
        <taxon>Terrisporobacter</taxon>
    </lineage>
</organism>
<feature type="transmembrane region" description="Helical" evidence="1">
    <location>
        <begin position="7"/>
        <end position="26"/>
    </location>
</feature>
<keyword evidence="1" id="KW-0812">Transmembrane</keyword>
<protein>
    <submittedName>
        <fullName evidence="2">Uncharacterized protein</fullName>
    </submittedName>
</protein>
<dbReference type="RefSeq" id="WP_343339155.1">
    <property type="nucleotide sequence ID" value="NZ_CP154622.1"/>
</dbReference>
<feature type="transmembrane region" description="Helical" evidence="1">
    <location>
        <begin position="83"/>
        <end position="102"/>
    </location>
</feature>
<proteinExistence type="predicted"/>
<feature type="transmembrane region" description="Helical" evidence="1">
    <location>
        <begin position="108"/>
        <end position="125"/>
    </location>
</feature>
<dbReference type="EMBL" id="CP154622">
    <property type="protein sequence ID" value="XAM41200.1"/>
    <property type="molecule type" value="Genomic_DNA"/>
</dbReference>
<dbReference type="PROSITE" id="PS51257">
    <property type="entry name" value="PROKAR_LIPOPROTEIN"/>
    <property type="match status" value="1"/>
</dbReference>
<name>A0ABZ3FF16_9FIRM</name>
<feature type="transmembrane region" description="Helical" evidence="1">
    <location>
        <begin position="46"/>
        <end position="71"/>
    </location>
</feature>
<feature type="transmembrane region" description="Helical" evidence="1">
    <location>
        <begin position="418"/>
        <end position="437"/>
    </location>
</feature>
<feature type="transmembrane region" description="Helical" evidence="1">
    <location>
        <begin position="361"/>
        <end position="379"/>
    </location>
</feature>
<evidence type="ECO:0000313" key="2">
    <source>
        <dbReference type="EMBL" id="XAM41200.1"/>
    </source>
</evidence>
<feature type="transmembrane region" description="Helical" evidence="1">
    <location>
        <begin position="391"/>
        <end position="412"/>
    </location>
</feature>
<keyword evidence="1" id="KW-0472">Membrane</keyword>
<dbReference type="Proteomes" id="UP001477947">
    <property type="component" value="Chromosome"/>
</dbReference>
<keyword evidence="3" id="KW-1185">Reference proteome</keyword>
<feature type="transmembrane region" description="Helical" evidence="1">
    <location>
        <begin position="308"/>
        <end position="325"/>
    </location>
</feature>
<keyword evidence="1" id="KW-1133">Transmembrane helix</keyword>
<feature type="transmembrane region" description="Helical" evidence="1">
    <location>
        <begin position="195"/>
        <end position="213"/>
    </location>
</feature>
<gene>
    <name evidence="2" type="ORF">TPELB_15110</name>
</gene>
<feature type="transmembrane region" description="Helical" evidence="1">
    <location>
        <begin position="132"/>
        <end position="150"/>
    </location>
</feature>
<feature type="transmembrane region" description="Helical" evidence="1">
    <location>
        <begin position="225"/>
        <end position="244"/>
    </location>
</feature>
<evidence type="ECO:0000313" key="3">
    <source>
        <dbReference type="Proteomes" id="UP001477947"/>
    </source>
</evidence>